<evidence type="ECO:0000256" key="1">
    <source>
        <dbReference type="SAM" id="MobiDB-lite"/>
    </source>
</evidence>
<evidence type="ECO:0000313" key="2">
    <source>
        <dbReference type="EMBL" id="RKP01215.1"/>
    </source>
</evidence>
<feature type="compositionally biased region" description="Pro residues" evidence="1">
    <location>
        <begin position="204"/>
        <end position="218"/>
    </location>
</feature>
<feature type="compositionally biased region" description="Basic and acidic residues" evidence="1">
    <location>
        <begin position="231"/>
        <end position="247"/>
    </location>
</feature>
<feature type="compositionally biased region" description="Acidic residues" evidence="1">
    <location>
        <begin position="143"/>
        <end position="160"/>
    </location>
</feature>
<accession>A0A4P9X7K6</accession>
<feature type="compositionally biased region" description="Low complexity" evidence="1">
    <location>
        <begin position="64"/>
        <end position="79"/>
    </location>
</feature>
<feature type="compositionally biased region" description="Low complexity" evidence="1">
    <location>
        <begin position="89"/>
        <end position="101"/>
    </location>
</feature>
<evidence type="ECO:0000313" key="3">
    <source>
        <dbReference type="Proteomes" id="UP000274922"/>
    </source>
</evidence>
<dbReference type="Proteomes" id="UP000274922">
    <property type="component" value="Unassembled WGS sequence"/>
</dbReference>
<gene>
    <name evidence="2" type="ORF">CXG81DRAFT_26076</name>
</gene>
<reference evidence="3" key="1">
    <citation type="journal article" date="2018" name="Nat. Microbiol.">
        <title>Leveraging single-cell genomics to expand the fungal tree of life.</title>
        <authorList>
            <person name="Ahrendt S.R."/>
            <person name="Quandt C.A."/>
            <person name="Ciobanu D."/>
            <person name="Clum A."/>
            <person name="Salamov A."/>
            <person name="Andreopoulos B."/>
            <person name="Cheng J.F."/>
            <person name="Woyke T."/>
            <person name="Pelin A."/>
            <person name="Henrissat B."/>
            <person name="Reynolds N.K."/>
            <person name="Benny G.L."/>
            <person name="Smith M.E."/>
            <person name="James T.Y."/>
            <person name="Grigoriev I.V."/>
        </authorList>
    </citation>
    <scope>NUCLEOTIDE SEQUENCE [LARGE SCALE GENOMIC DNA]</scope>
    <source>
        <strain evidence="3">ATCC 52028</strain>
    </source>
</reference>
<dbReference type="PRINTS" id="PR01217">
    <property type="entry name" value="PRICHEXTENSN"/>
</dbReference>
<feature type="compositionally biased region" description="Pro residues" evidence="1">
    <location>
        <begin position="102"/>
        <end position="117"/>
    </location>
</feature>
<protein>
    <submittedName>
        <fullName evidence="2">Uncharacterized protein</fullName>
    </submittedName>
</protein>
<feature type="compositionally biased region" description="Polar residues" evidence="1">
    <location>
        <begin position="51"/>
        <end position="60"/>
    </location>
</feature>
<proteinExistence type="predicted"/>
<dbReference type="EMBL" id="ML014180">
    <property type="protein sequence ID" value="RKP01215.1"/>
    <property type="molecule type" value="Genomic_DNA"/>
</dbReference>
<keyword evidence="3" id="KW-1185">Reference proteome</keyword>
<feature type="region of interest" description="Disordered" evidence="1">
    <location>
        <begin position="1"/>
        <end position="281"/>
    </location>
</feature>
<feature type="compositionally biased region" description="Polar residues" evidence="1">
    <location>
        <begin position="30"/>
        <end position="42"/>
    </location>
</feature>
<feature type="compositionally biased region" description="Pro residues" evidence="1">
    <location>
        <begin position="267"/>
        <end position="276"/>
    </location>
</feature>
<dbReference type="AlphaFoldDB" id="A0A4P9X7K6"/>
<organism evidence="2 3">
    <name type="scientific">Caulochytrium protostelioides</name>
    <dbReference type="NCBI Taxonomy" id="1555241"/>
    <lineage>
        <taxon>Eukaryota</taxon>
        <taxon>Fungi</taxon>
        <taxon>Fungi incertae sedis</taxon>
        <taxon>Chytridiomycota</taxon>
        <taxon>Chytridiomycota incertae sedis</taxon>
        <taxon>Chytridiomycetes</taxon>
        <taxon>Caulochytriales</taxon>
        <taxon>Caulochytriaceae</taxon>
        <taxon>Caulochytrium</taxon>
    </lineage>
</organism>
<sequence>MPTMPLMLGSRASDGAAPLAPGSRLDPLASESSIEHASSLDWSNIDLGQGFYSTGASSDPSHVAFSPADDASPPLAAAAMGSHSGLAMRSQGRSPPSRTRSPPSPPPPPPQPTPMPRPILASTELTPPPPPLHPTATPRGAPDDDDDDDDDGDIDADDENEPRRTRPAPAPTPHPLAARPEGEALWPPVPPPPRAATPSAGAPQPAPAPRPMPAPTMPTPALRGTRRPRLRAVDPHLRDRLAAERALRQRSSGPSPGPPRADAGLPAPRPPLPPSMQPFAQPFEHSSRHLRAQFGAAKAAAFDPAQAMARVVAESPETLRGVARHVARTALNGPARRCADDAHADDDASVAPSTAPSSTAAAAAALLRFRRAKKSTNPALLDQPHLQPSAAGYPIPSVLPAASPLPPRPGPWTMPRATGIAGRDASAAPPAGRWILPMPSASLPIGLALADALHYLDTTCEAPYRADLGLLPPWPAER</sequence>
<feature type="compositionally biased region" description="Low complexity" evidence="1">
    <location>
        <begin position="249"/>
        <end position="266"/>
    </location>
</feature>
<name>A0A4P9X7K6_9FUNG</name>